<comment type="caution">
    <text evidence="2">The sequence shown here is derived from an EMBL/GenBank/DDBJ whole genome shotgun (WGS) entry which is preliminary data.</text>
</comment>
<protein>
    <submittedName>
        <fullName evidence="2">Uncharacterized protein</fullName>
    </submittedName>
</protein>
<feature type="region of interest" description="Disordered" evidence="1">
    <location>
        <begin position="74"/>
        <end position="107"/>
    </location>
</feature>
<evidence type="ECO:0000313" key="2">
    <source>
        <dbReference type="EMBL" id="MFD1309731.1"/>
    </source>
</evidence>
<evidence type="ECO:0000256" key="1">
    <source>
        <dbReference type="SAM" id="MobiDB-lite"/>
    </source>
</evidence>
<keyword evidence="3" id="KW-1185">Reference proteome</keyword>
<gene>
    <name evidence="2" type="ORF">ACFQ5X_28215</name>
</gene>
<accession>A0ABW3XL83</accession>
<proteinExistence type="predicted"/>
<dbReference type="Proteomes" id="UP001597058">
    <property type="component" value="Unassembled WGS sequence"/>
</dbReference>
<sequence length="126" mass="13901">MTSLRDWAYDHGWPQALPDRLGQVMWVLAHEADLDADFLAIYHIDLREQEVDGPRYFALAHRLSAFQGVMAARVEEENDERPQSSSTPTRTQAAAPTGRGTSEATEVSLTQFRASFPGLVSVAQGG</sequence>
<dbReference type="EMBL" id="JBHTMM010000041">
    <property type="protein sequence ID" value="MFD1309731.1"/>
    <property type="molecule type" value="Genomic_DNA"/>
</dbReference>
<reference evidence="3" key="1">
    <citation type="journal article" date="2019" name="Int. J. Syst. Evol. Microbiol.">
        <title>The Global Catalogue of Microorganisms (GCM) 10K type strain sequencing project: providing services to taxonomists for standard genome sequencing and annotation.</title>
        <authorList>
            <consortium name="The Broad Institute Genomics Platform"/>
            <consortium name="The Broad Institute Genome Sequencing Center for Infectious Disease"/>
            <person name="Wu L."/>
            <person name="Ma J."/>
        </authorList>
    </citation>
    <scope>NUCLEOTIDE SEQUENCE [LARGE SCALE GENOMIC DNA]</scope>
    <source>
        <strain evidence="3">CGMCC 4.7020</strain>
    </source>
</reference>
<organism evidence="2 3">
    <name type="scientific">Streptomyces kaempferi</name>
    <dbReference type="NCBI Taxonomy" id="333725"/>
    <lineage>
        <taxon>Bacteria</taxon>
        <taxon>Bacillati</taxon>
        <taxon>Actinomycetota</taxon>
        <taxon>Actinomycetes</taxon>
        <taxon>Kitasatosporales</taxon>
        <taxon>Streptomycetaceae</taxon>
        <taxon>Streptomyces</taxon>
    </lineage>
</organism>
<dbReference type="RefSeq" id="WP_381329081.1">
    <property type="nucleotide sequence ID" value="NZ_JBHTMM010000041.1"/>
</dbReference>
<name>A0ABW3XL83_9ACTN</name>
<evidence type="ECO:0000313" key="3">
    <source>
        <dbReference type="Proteomes" id="UP001597058"/>
    </source>
</evidence>
<feature type="compositionally biased region" description="Polar residues" evidence="1">
    <location>
        <begin position="83"/>
        <end position="107"/>
    </location>
</feature>